<dbReference type="PROSITE" id="PS50097">
    <property type="entry name" value="BTB"/>
    <property type="match status" value="1"/>
</dbReference>
<dbReference type="Gene3D" id="3.30.710.10">
    <property type="entry name" value="Potassium Channel Kv1.1, Chain A"/>
    <property type="match status" value="1"/>
</dbReference>
<reference evidence="2 3" key="1">
    <citation type="submission" date="2018-10" db="EMBL/GenBank/DDBJ databases">
        <title>Pan-genome distribution and transcriptional activeness of fungal secondary metabolism genes in Aspergillus section Fumigati.</title>
        <authorList>
            <person name="Takahashi H."/>
            <person name="Umemura M."/>
            <person name="Ninomiya A."/>
            <person name="Kusuya Y."/>
            <person name="Urayama S."/>
            <person name="Shimizu M."/>
            <person name="Watanabe A."/>
            <person name="Kamei K."/>
            <person name="Yaguchi T."/>
            <person name="Hagiwara D."/>
        </authorList>
    </citation>
    <scope>NUCLEOTIDE SEQUENCE [LARGE SCALE GENOMIC DNA]</scope>
    <source>
        <strain evidence="2 3">IFM 55266</strain>
    </source>
</reference>
<dbReference type="PANTHER" id="PTHR47843:SF5">
    <property type="entry name" value="BTB_POZ DOMAIN PROTEIN"/>
    <property type="match status" value="1"/>
</dbReference>
<keyword evidence="3" id="KW-1185">Reference proteome</keyword>
<dbReference type="RefSeq" id="XP_043162012.1">
    <property type="nucleotide sequence ID" value="XM_043306077.1"/>
</dbReference>
<evidence type="ECO:0000313" key="3">
    <source>
        <dbReference type="Proteomes" id="UP001043456"/>
    </source>
</evidence>
<dbReference type="InterPro" id="IPR000210">
    <property type="entry name" value="BTB/POZ_dom"/>
</dbReference>
<gene>
    <name evidence="2" type="ORF">Asppvi_010231</name>
</gene>
<dbReference type="CDD" id="cd18186">
    <property type="entry name" value="BTB_POZ_ZBTB_KLHL-like"/>
    <property type="match status" value="1"/>
</dbReference>
<dbReference type="PANTHER" id="PTHR47843">
    <property type="entry name" value="BTB DOMAIN-CONTAINING PROTEIN-RELATED"/>
    <property type="match status" value="1"/>
</dbReference>
<dbReference type="Pfam" id="PF00651">
    <property type="entry name" value="BTB"/>
    <property type="match status" value="1"/>
</dbReference>
<accession>A0A9P3BP73</accession>
<name>A0A9P3BP73_9EURO</name>
<evidence type="ECO:0000313" key="2">
    <source>
        <dbReference type="EMBL" id="GIJ91266.1"/>
    </source>
</evidence>
<dbReference type="InterPro" id="IPR011333">
    <property type="entry name" value="SKP1/BTB/POZ_sf"/>
</dbReference>
<dbReference type="EMBL" id="BHVY01000008">
    <property type="protein sequence ID" value="GIJ91266.1"/>
    <property type="molecule type" value="Genomic_DNA"/>
</dbReference>
<dbReference type="Proteomes" id="UP001043456">
    <property type="component" value="Unassembled WGS sequence"/>
</dbReference>
<proteinExistence type="predicted"/>
<dbReference type="OrthoDB" id="6359816at2759"/>
<sequence>MADPRNQPMTAMYEAYMARKRRKILDSVDDEFARETKELVLSNFLNPKYSDLAIFCDDEIFPAHRNIICSQSKYFEVACDGRFREGDGQIRLEGQDPILVKKTLEFLYTGNYTYDPPLYLEMGRLSEAEIEPLAEIGGRTGIVNPRFGEPYFDAQMYAQGDYFQIDTLKCKAKKYFKESFLRYTTRDSYTSAVIEVYSSTAENDRGLRDLVVQLTTNNLPLLRRAADPILHDNLLECIPSFMRDICLSAVERCAQL</sequence>
<feature type="domain" description="BTB" evidence="1">
    <location>
        <begin position="50"/>
        <end position="116"/>
    </location>
</feature>
<dbReference type="GeneID" id="67008841"/>
<dbReference type="AlphaFoldDB" id="A0A9P3BP73"/>
<protein>
    <recommendedName>
        <fullName evidence="1">BTB domain-containing protein</fullName>
    </recommendedName>
</protein>
<evidence type="ECO:0000259" key="1">
    <source>
        <dbReference type="PROSITE" id="PS50097"/>
    </source>
</evidence>
<comment type="caution">
    <text evidence="2">The sequence shown here is derived from an EMBL/GenBank/DDBJ whole genome shotgun (WGS) entry which is preliminary data.</text>
</comment>
<dbReference type="SUPFAM" id="SSF54695">
    <property type="entry name" value="POZ domain"/>
    <property type="match status" value="1"/>
</dbReference>
<organism evidence="2 3">
    <name type="scientific">Aspergillus pseudoviridinutans</name>
    <dbReference type="NCBI Taxonomy" id="1517512"/>
    <lineage>
        <taxon>Eukaryota</taxon>
        <taxon>Fungi</taxon>
        <taxon>Dikarya</taxon>
        <taxon>Ascomycota</taxon>
        <taxon>Pezizomycotina</taxon>
        <taxon>Eurotiomycetes</taxon>
        <taxon>Eurotiomycetidae</taxon>
        <taxon>Eurotiales</taxon>
        <taxon>Aspergillaceae</taxon>
        <taxon>Aspergillus</taxon>
        <taxon>Aspergillus subgen. Fumigati</taxon>
    </lineage>
</organism>